<evidence type="ECO:0000256" key="2">
    <source>
        <dbReference type="ARBA" id="ARBA00004696"/>
    </source>
</evidence>
<dbReference type="InterPro" id="IPR011060">
    <property type="entry name" value="RibuloseP-bd_barrel"/>
</dbReference>
<dbReference type="PANTHER" id="PTHR22854:SF2">
    <property type="entry name" value="INDOLE-3-GLYCEROL-PHOSPHATE SYNTHASE"/>
    <property type="match status" value="1"/>
</dbReference>
<proteinExistence type="predicted"/>
<sequence>MRALEGAAGPPDRLAAMVQAKRAARPATLQESQAGTRPVRPSLVAALRRARQALQAYRQALEAGGTGTAVPSPGAGLPIVAEVKRRSPSAGDIAPSADAVSRALAYQRAGAAAVSVLADEAFFGGSPADVAAVARAVAVPVLFKDIVVEPWQIDLARQVGASAVLLIVAALEEDRLRSLLRYARDRGLETVVEVHTQRELERAMALDGVSVVGVNNRDLATFEVDTRTALRLLPQVPEGIVRLAESGYAAPDAVAEAWEAGADGVLVGEALMRSEDPGAFFEGALRAWARRA</sequence>
<feature type="domain" description="Indole-3-glycerol phosphate synthase" evidence="9">
    <location>
        <begin position="58"/>
        <end position="280"/>
    </location>
</feature>
<keyword evidence="8" id="KW-0456">Lyase</keyword>
<dbReference type="Gene3D" id="3.20.20.70">
    <property type="entry name" value="Aldolase class I"/>
    <property type="match status" value="1"/>
</dbReference>
<evidence type="ECO:0000313" key="10">
    <source>
        <dbReference type="EMBL" id="WRP18516.1"/>
    </source>
</evidence>
<dbReference type="PANTHER" id="PTHR22854">
    <property type="entry name" value="TRYPTOPHAN BIOSYNTHESIS PROTEIN"/>
    <property type="match status" value="1"/>
</dbReference>
<dbReference type="Pfam" id="PF00218">
    <property type="entry name" value="IGPS"/>
    <property type="match status" value="1"/>
</dbReference>
<dbReference type="InterPro" id="IPR013798">
    <property type="entry name" value="Indole-3-glycerol_P_synth_dom"/>
</dbReference>
<evidence type="ECO:0000256" key="3">
    <source>
        <dbReference type="ARBA" id="ARBA00012362"/>
    </source>
</evidence>
<evidence type="ECO:0000259" key="9">
    <source>
        <dbReference type="Pfam" id="PF00218"/>
    </source>
</evidence>
<dbReference type="PROSITE" id="PS00614">
    <property type="entry name" value="IGPS"/>
    <property type="match status" value="1"/>
</dbReference>
<evidence type="ECO:0000256" key="4">
    <source>
        <dbReference type="ARBA" id="ARBA00022605"/>
    </source>
</evidence>
<keyword evidence="7" id="KW-0057">Aromatic amino acid biosynthesis</keyword>
<accession>A0ABZ1C186</accession>
<dbReference type="CDD" id="cd00331">
    <property type="entry name" value="IGPS"/>
    <property type="match status" value="1"/>
</dbReference>
<comment type="catalytic activity">
    <reaction evidence="1">
        <text>1-(2-carboxyphenylamino)-1-deoxy-D-ribulose 5-phosphate + H(+) = (1S,2R)-1-C-(indol-3-yl)glycerol 3-phosphate + CO2 + H2O</text>
        <dbReference type="Rhea" id="RHEA:23476"/>
        <dbReference type="ChEBI" id="CHEBI:15377"/>
        <dbReference type="ChEBI" id="CHEBI:15378"/>
        <dbReference type="ChEBI" id="CHEBI:16526"/>
        <dbReference type="ChEBI" id="CHEBI:58613"/>
        <dbReference type="ChEBI" id="CHEBI:58866"/>
        <dbReference type="EC" id="4.1.1.48"/>
    </reaction>
</comment>
<dbReference type="EMBL" id="CP141615">
    <property type="protein sequence ID" value="WRP18516.1"/>
    <property type="molecule type" value="Genomic_DNA"/>
</dbReference>
<dbReference type="InterPro" id="IPR013785">
    <property type="entry name" value="Aldolase_TIM"/>
</dbReference>
<comment type="pathway">
    <text evidence="2">Amino-acid biosynthesis; L-tryptophan biosynthesis; L-tryptophan from chorismate: step 4/5.</text>
</comment>
<keyword evidence="11" id="KW-1185">Reference proteome</keyword>
<keyword evidence="5" id="KW-0210">Decarboxylase</keyword>
<dbReference type="InterPro" id="IPR045186">
    <property type="entry name" value="Indole-3-glycerol_P_synth"/>
</dbReference>
<evidence type="ECO:0000256" key="8">
    <source>
        <dbReference type="ARBA" id="ARBA00023239"/>
    </source>
</evidence>
<reference evidence="10 11" key="1">
    <citation type="journal article" date="2024" name="Front. Microbiol.">
        <title>Novel thermophilic genera Geochorda gen. nov. and Carboxydochorda gen. nov. from the deep terrestrial subsurface reveal the ecophysiological diversity in the class Limnochordia.</title>
        <authorList>
            <person name="Karnachuk O.V."/>
            <person name="Lukina A.P."/>
            <person name="Avakyan M.R."/>
            <person name="Kadnikov V.V."/>
            <person name="Begmatov S."/>
            <person name="Beletsky A.V."/>
            <person name="Vlasova K.G."/>
            <person name="Novikov A.A."/>
            <person name="Shcherbakova V.A."/>
            <person name="Mardanov A.V."/>
            <person name="Ravin N.V."/>
        </authorList>
    </citation>
    <scope>NUCLEOTIDE SEQUENCE [LARGE SCALE GENOMIC DNA]</scope>
    <source>
        <strain evidence="10 11">L945</strain>
    </source>
</reference>
<dbReference type="RefSeq" id="WP_324717789.1">
    <property type="nucleotide sequence ID" value="NZ_CP141615.1"/>
</dbReference>
<dbReference type="InterPro" id="IPR001468">
    <property type="entry name" value="Indole-3-GlycerolPSynthase_CS"/>
</dbReference>
<keyword evidence="6" id="KW-0822">Tryptophan biosynthesis</keyword>
<evidence type="ECO:0000256" key="1">
    <source>
        <dbReference type="ARBA" id="ARBA00001633"/>
    </source>
</evidence>
<evidence type="ECO:0000256" key="7">
    <source>
        <dbReference type="ARBA" id="ARBA00023141"/>
    </source>
</evidence>
<evidence type="ECO:0000256" key="5">
    <source>
        <dbReference type="ARBA" id="ARBA00022793"/>
    </source>
</evidence>
<dbReference type="EC" id="4.1.1.48" evidence="3"/>
<protein>
    <recommendedName>
        <fullName evidence="3">indole-3-glycerol-phosphate synthase</fullName>
        <ecNumber evidence="3">4.1.1.48</ecNumber>
    </recommendedName>
</protein>
<dbReference type="SUPFAM" id="SSF51366">
    <property type="entry name" value="Ribulose-phoshate binding barrel"/>
    <property type="match status" value="1"/>
</dbReference>
<gene>
    <name evidence="10" type="ORF">U7230_05800</name>
</gene>
<evidence type="ECO:0000313" key="11">
    <source>
        <dbReference type="Proteomes" id="UP001332192"/>
    </source>
</evidence>
<evidence type="ECO:0000256" key="6">
    <source>
        <dbReference type="ARBA" id="ARBA00022822"/>
    </source>
</evidence>
<keyword evidence="4" id="KW-0028">Amino-acid biosynthesis</keyword>
<name>A0ABZ1C186_9FIRM</name>
<dbReference type="Proteomes" id="UP001332192">
    <property type="component" value="Chromosome"/>
</dbReference>
<organism evidence="10 11">
    <name type="scientific">Carboxydichorda subterranea</name>
    <dbReference type="NCBI Taxonomy" id="3109565"/>
    <lineage>
        <taxon>Bacteria</taxon>
        <taxon>Bacillati</taxon>
        <taxon>Bacillota</taxon>
        <taxon>Limnochordia</taxon>
        <taxon>Limnochordales</taxon>
        <taxon>Geochordaceae</taxon>
        <taxon>Carboxydichorda</taxon>
    </lineage>
</organism>